<evidence type="ECO:0000256" key="4">
    <source>
        <dbReference type="PROSITE-ProRule" id="PRU00335"/>
    </source>
</evidence>
<dbReference type="InterPro" id="IPR050109">
    <property type="entry name" value="HTH-type_TetR-like_transc_reg"/>
</dbReference>
<evidence type="ECO:0000313" key="7">
    <source>
        <dbReference type="Proteomes" id="UP001519363"/>
    </source>
</evidence>
<name>A0ABS5A7F8_9PSEU</name>
<evidence type="ECO:0000256" key="2">
    <source>
        <dbReference type="ARBA" id="ARBA00023125"/>
    </source>
</evidence>
<proteinExistence type="predicted"/>
<dbReference type="PANTHER" id="PTHR30055">
    <property type="entry name" value="HTH-TYPE TRANSCRIPTIONAL REGULATOR RUTR"/>
    <property type="match status" value="1"/>
</dbReference>
<gene>
    <name evidence="6" type="ORF">JOF53_001044</name>
</gene>
<reference evidence="6 7" key="1">
    <citation type="submission" date="2021-03" db="EMBL/GenBank/DDBJ databases">
        <title>Sequencing the genomes of 1000 actinobacteria strains.</title>
        <authorList>
            <person name="Klenk H.-P."/>
        </authorList>
    </citation>
    <scope>NUCLEOTIDE SEQUENCE [LARGE SCALE GENOMIC DNA]</scope>
    <source>
        <strain evidence="6 7">DSM 44580</strain>
    </source>
</reference>
<keyword evidence="2 4" id="KW-0238">DNA-binding</keyword>
<feature type="DNA-binding region" description="H-T-H motif" evidence="4">
    <location>
        <begin position="35"/>
        <end position="54"/>
    </location>
</feature>
<evidence type="ECO:0000259" key="5">
    <source>
        <dbReference type="PROSITE" id="PS50977"/>
    </source>
</evidence>
<keyword evidence="7" id="KW-1185">Reference proteome</keyword>
<dbReference type="Proteomes" id="UP001519363">
    <property type="component" value="Unassembled WGS sequence"/>
</dbReference>
<comment type="caution">
    <text evidence="6">The sequence shown here is derived from an EMBL/GenBank/DDBJ whole genome shotgun (WGS) entry which is preliminary data.</text>
</comment>
<organism evidence="6 7">
    <name type="scientific">Crossiella equi</name>
    <dbReference type="NCBI Taxonomy" id="130796"/>
    <lineage>
        <taxon>Bacteria</taxon>
        <taxon>Bacillati</taxon>
        <taxon>Actinomycetota</taxon>
        <taxon>Actinomycetes</taxon>
        <taxon>Pseudonocardiales</taxon>
        <taxon>Pseudonocardiaceae</taxon>
        <taxon>Crossiella</taxon>
    </lineage>
</organism>
<dbReference type="InterPro" id="IPR009057">
    <property type="entry name" value="Homeodomain-like_sf"/>
</dbReference>
<feature type="domain" description="HTH tetR-type" evidence="5">
    <location>
        <begin position="12"/>
        <end position="72"/>
    </location>
</feature>
<accession>A0ABS5A7F8</accession>
<keyword evidence="1" id="KW-0805">Transcription regulation</keyword>
<dbReference type="PROSITE" id="PS50977">
    <property type="entry name" value="HTH_TETR_2"/>
    <property type="match status" value="1"/>
</dbReference>
<dbReference type="RefSeq" id="WP_209706399.1">
    <property type="nucleotide sequence ID" value="NZ_JAGIOO010000001.1"/>
</dbReference>
<dbReference type="Pfam" id="PF17754">
    <property type="entry name" value="TetR_C_14"/>
    <property type="match status" value="1"/>
</dbReference>
<dbReference type="Pfam" id="PF00440">
    <property type="entry name" value="TetR_N"/>
    <property type="match status" value="1"/>
</dbReference>
<evidence type="ECO:0000313" key="6">
    <source>
        <dbReference type="EMBL" id="MBP2472172.1"/>
    </source>
</evidence>
<sequence>MTEASTGDERRQRVRMDISRAAARLFWEQGLAGTTGEQIAEAVGVSTRTVWRHFRSKEACAEAVVAQSVETFVEMLRDWPAHRSMEQQLAHKVADRYRQEPFYDADDIAAMQMIALGLTEPALRTAWLMACDQAERELVAIIAARLDRSPDDLEVRLHVAAAGGALRVINETISAEYLAGTPMDRISNPYGQFARAMRKVTGGFIGDPVG</sequence>
<dbReference type="Gene3D" id="1.10.357.10">
    <property type="entry name" value="Tetracycline Repressor, domain 2"/>
    <property type="match status" value="1"/>
</dbReference>
<dbReference type="InterPro" id="IPR001647">
    <property type="entry name" value="HTH_TetR"/>
</dbReference>
<dbReference type="InterPro" id="IPR041347">
    <property type="entry name" value="MftR_C"/>
</dbReference>
<dbReference type="PANTHER" id="PTHR30055:SF238">
    <property type="entry name" value="MYCOFACTOCIN BIOSYNTHESIS TRANSCRIPTIONAL REGULATOR MFTR-RELATED"/>
    <property type="match status" value="1"/>
</dbReference>
<evidence type="ECO:0000256" key="3">
    <source>
        <dbReference type="ARBA" id="ARBA00023163"/>
    </source>
</evidence>
<dbReference type="PRINTS" id="PR00455">
    <property type="entry name" value="HTHTETR"/>
</dbReference>
<dbReference type="EMBL" id="JAGIOO010000001">
    <property type="protein sequence ID" value="MBP2472172.1"/>
    <property type="molecule type" value="Genomic_DNA"/>
</dbReference>
<dbReference type="SUPFAM" id="SSF46689">
    <property type="entry name" value="Homeodomain-like"/>
    <property type="match status" value="1"/>
</dbReference>
<evidence type="ECO:0000256" key="1">
    <source>
        <dbReference type="ARBA" id="ARBA00023015"/>
    </source>
</evidence>
<keyword evidence="3" id="KW-0804">Transcription</keyword>
<protein>
    <submittedName>
        <fullName evidence="6">AcrR family transcriptional regulator</fullName>
    </submittedName>
</protein>